<sequence length="96" mass="10624">MTVRYPKFEDLVIRLGYLLEGGLTRKSEKAAVRTLKKLRKIGCRFMFAESGIGVFLWIIKPTGGGEVHRSIPASGTVENLLRRAGIHVRAANSVGR</sequence>
<evidence type="ECO:0000313" key="1">
    <source>
        <dbReference type="EMBL" id="KXB00827.1"/>
    </source>
</evidence>
<keyword evidence="2" id="KW-1185">Reference proteome</keyword>
<dbReference type="EMBL" id="LHXV01000040">
    <property type="protein sequence ID" value="KXB00827.1"/>
    <property type="molecule type" value="Genomic_DNA"/>
</dbReference>
<protein>
    <submittedName>
        <fullName evidence="1">Uncharacterized protein</fullName>
    </submittedName>
</protein>
<dbReference type="AlphaFoldDB" id="A0A133V2Z7"/>
<organism evidence="1 2">
    <name type="scientific">candidate division MSBL1 archaeon SCGC-AAA259O05</name>
    <dbReference type="NCBI Taxonomy" id="1698271"/>
    <lineage>
        <taxon>Archaea</taxon>
        <taxon>Methanobacteriati</taxon>
        <taxon>Methanobacteriota</taxon>
        <taxon>candidate division MSBL1</taxon>
    </lineage>
</organism>
<proteinExistence type="predicted"/>
<name>A0A133V2Z7_9EURY</name>
<gene>
    <name evidence="1" type="ORF">AKJ41_03640</name>
</gene>
<comment type="caution">
    <text evidence="1">The sequence shown here is derived from an EMBL/GenBank/DDBJ whole genome shotgun (WGS) entry which is preliminary data.</text>
</comment>
<accession>A0A133V2Z7</accession>
<dbReference type="Proteomes" id="UP000070344">
    <property type="component" value="Unassembled WGS sequence"/>
</dbReference>
<evidence type="ECO:0000313" key="2">
    <source>
        <dbReference type="Proteomes" id="UP000070344"/>
    </source>
</evidence>
<reference evidence="1 2" key="1">
    <citation type="journal article" date="2016" name="Sci. Rep.">
        <title>Metabolic traits of an uncultured archaeal lineage -MSBL1- from brine pools of the Red Sea.</title>
        <authorList>
            <person name="Mwirichia R."/>
            <person name="Alam I."/>
            <person name="Rashid M."/>
            <person name="Vinu M."/>
            <person name="Ba-Alawi W."/>
            <person name="Anthony Kamau A."/>
            <person name="Kamanda Ngugi D."/>
            <person name="Goker M."/>
            <person name="Klenk H.P."/>
            <person name="Bajic V."/>
            <person name="Stingl U."/>
        </authorList>
    </citation>
    <scope>NUCLEOTIDE SEQUENCE [LARGE SCALE GENOMIC DNA]</scope>
    <source>
        <strain evidence="1">SCGC-AAA259O05</strain>
    </source>
</reference>